<proteinExistence type="predicted"/>
<sequence length="243" mass="28385">MAIIDTKGRPRGKFLNATFRALNGKCVMQSKSNSQKQTVRTRQAASDFGKVQSYNKLLRRPIQYALNNNHCKKMYKRLNSLVLKQFHLNEKVPLGQRTFLNTDLSNLVGFDFNSNSPFNQYCSLPIKFEKQGNMKLKITIHSFTVNDYFNFKENISEIKVDLFILHQQFNYQETREYETINFSVYDNKKVSAKEWIIEFPLNESLTVIIGQLWCIKKTITQQAVMINNKDFHPSCILYLDNGI</sequence>
<evidence type="ECO:0000313" key="2">
    <source>
        <dbReference type="Proteomes" id="UP000183077"/>
    </source>
</evidence>
<gene>
    <name evidence="1" type="ORF">SAMN04488018_11291</name>
</gene>
<evidence type="ECO:0000313" key="1">
    <source>
        <dbReference type="EMBL" id="SEJ11556.1"/>
    </source>
</evidence>
<dbReference type="RefSeq" id="WP_074746724.1">
    <property type="nucleotide sequence ID" value="NZ_FNYS01000012.1"/>
</dbReference>
<organism evidence="1 2">
    <name type="scientific">Myroides marinus</name>
    <dbReference type="NCBI Taxonomy" id="703342"/>
    <lineage>
        <taxon>Bacteria</taxon>
        <taxon>Pseudomonadati</taxon>
        <taxon>Bacteroidota</taxon>
        <taxon>Flavobacteriia</taxon>
        <taxon>Flavobacteriales</taxon>
        <taxon>Flavobacteriaceae</taxon>
        <taxon>Myroides</taxon>
    </lineage>
</organism>
<accession>A0A1H6W6Z4</accession>
<reference evidence="1 2" key="1">
    <citation type="submission" date="2016-10" db="EMBL/GenBank/DDBJ databases">
        <authorList>
            <person name="de Groot N.N."/>
        </authorList>
    </citation>
    <scope>NUCLEOTIDE SEQUENCE [LARGE SCALE GENOMIC DNA]</scope>
    <source>
        <strain evidence="1 2">DSM 23048</strain>
    </source>
</reference>
<dbReference type="EMBL" id="FNYS01000012">
    <property type="protein sequence ID" value="SEJ11556.1"/>
    <property type="molecule type" value="Genomic_DNA"/>
</dbReference>
<dbReference type="GeneID" id="82257740"/>
<name>A0A1H6W6Z4_9FLAO</name>
<protein>
    <submittedName>
        <fullName evidence="1">Uncharacterized protein</fullName>
    </submittedName>
</protein>
<dbReference type="AlphaFoldDB" id="A0A1H6W6Z4"/>
<dbReference type="Proteomes" id="UP000183077">
    <property type="component" value="Unassembled WGS sequence"/>
</dbReference>